<evidence type="ECO:0000256" key="3">
    <source>
        <dbReference type="ARBA" id="ARBA00022989"/>
    </source>
</evidence>
<feature type="transmembrane region" description="Helical" evidence="5">
    <location>
        <begin position="186"/>
        <end position="208"/>
    </location>
</feature>
<evidence type="ECO:0000256" key="5">
    <source>
        <dbReference type="SAM" id="Phobius"/>
    </source>
</evidence>
<comment type="caution">
    <text evidence="7">The sequence shown here is derived from an EMBL/GenBank/DDBJ whole genome shotgun (WGS) entry which is preliminary data.</text>
</comment>
<keyword evidence="3 5" id="KW-1133">Transmembrane helix</keyword>
<dbReference type="GO" id="GO:0140359">
    <property type="term" value="F:ABC-type transporter activity"/>
    <property type="evidence" value="ECO:0007669"/>
    <property type="project" value="InterPro"/>
</dbReference>
<evidence type="ECO:0000313" key="7">
    <source>
        <dbReference type="EMBL" id="MBC8589746.1"/>
    </source>
</evidence>
<evidence type="ECO:0000259" key="6">
    <source>
        <dbReference type="Pfam" id="PF12698"/>
    </source>
</evidence>
<evidence type="ECO:0000313" key="8">
    <source>
        <dbReference type="Proteomes" id="UP000601522"/>
    </source>
</evidence>
<keyword evidence="8" id="KW-1185">Reference proteome</keyword>
<keyword evidence="2 5" id="KW-0812">Transmembrane</keyword>
<evidence type="ECO:0000256" key="1">
    <source>
        <dbReference type="ARBA" id="ARBA00004141"/>
    </source>
</evidence>
<dbReference type="GO" id="GO:0016020">
    <property type="term" value="C:membrane"/>
    <property type="evidence" value="ECO:0007669"/>
    <property type="project" value="UniProtKB-SubCell"/>
</dbReference>
<feature type="transmembrane region" description="Helical" evidence="5">
    <location>
        <begin position="229"/>
        <end position="252"/>
    </location>
</feature>
<feature type="transmembrane region" description="Helical" evidence="5">
    <location>
        <begin position="264"/>
        <end position="283"/>
    </location>
</feature>
<dbReference type="Proteomes" id="UP000601522">
    <property type="component" value="Unassembled WGS sequence"/>
</dbReference>
<protein>
    <submittedName>
        <fullName evidence="7">ABC transporter permease</fullName>
    </submittedName>
</protein>
<proteinExistence type="predicted"/>
<feature type="domain" description="ABC-2 type transporter transmembrane" evidence="6">
    <location>
        <begin position="19"/>
        <end position="363"/>
    </location>
</feature>
<dbReference type="EMBL" id="JACRTK010000001">
    <property type="protein sequence ID" value="MBC8589746.1"/>
    <property type="molecule type" value="Genomic_DNA"/>
</dbReference>
<dbReference type="InterPro" id="IPR013525">
    <property type="entry name" value="ABC2_TM"/>
</dbReference>
<accession>A0A926EY79</accession>
<name>A0A926EY79_9FIRM</name>
<evidence type="ECO:0000256" key="2">
    <source>
        <dbReference type="ARBA" id="ARBA00022692"/>
    </source>
</evidence>
<dbReference type="Pfam" id="PF12698">
    <property type="entry name" value="ABC2_membrane_3"/>
    <property type="match status" value="1"/>
</dbReference>
<gene>
    <name evidence="7" type="ORF">H8689_01120</name>
</gene>
<sequence>MTVYKYFIKVALKNKGVILSYTILFFILSVINGSTNTQRETNFTESKLDIGIIDNSNSQLSRGLVNYLEKNNNIISTKSDEKYIKEQIFLQIADGVIVIPENFEDKVINKEKAVEIYKDDRKIETYQIQNQINKFILFANATYEDGKFKLWNVNDALDEKVDVNLVISDNNINQRINNWFKTYFNFTSYIILAIYISVIGFVMIEFTDEEIEKRRKISSIKFLKFNQQMYLGQLTIAGFQTLVFILGSIILKGKYIGEVDFFKYVFNTIVFSFSALCFVFLVNNITSNRFVISGISTVLSLGTSFISGVLVPQEILGEKVLTIAKFFPTYYFVKINETNIKSFLDVKYELFMQILFAMAFLLVGLYFSKAKQKQ</sequence>
<evidence type="ECO:0000256" key="4">
    <source>
        <dbReference type="ARBA" id="ARBA00023136"/>
    </source>
</evidence>
<organism evidence="7 8">
    <name type="scientific">Wansuia hejianensis</name>
    <dbReference type="NCBI Taxonomy" id="2763667"/>
    <lineage>
        <taxon>Bacteria</taxon>
        <taxon>Bacillati</taxon>
        <taxon>Bacillota</taxon>
        <taxon>Clostridia</taxon>
        <taxon>Lachnospirales</taxon>
        <taxon>Lachnospiraceae</taxon>
        <taxon>Wansuia</taxon>
    </lineage>
</organism>
<feature type="transmembrane region" description="Helical" evidence="5">
    <location>
        <begin position="350"/>
        <end position="368"/>
    </location>
</feature>
<dbReference type="AlphaFoldDB" id="A0A926EY79"/>
<dbReference type="Gene3D" id="3.40.1710.10">
    <property type="entry name" value="abc type-2 transporter like domain"/>
    <property type="match status" value="1"/>
</dbReference>
<reference evidence="7 8" key="1">
    <citation type="submission" date="2020-08" db="EMBL/GenBank/DDBJ databases">
        <title>Genome public.</title>
        <authorList>
            <person name="Liu C."/>
            <person name="Sun Q."/>
        </authorList>
    </citation>
    <scope>NUCLEOTIDE SEQUENCE [LARGE SCALE GENOMIC DNA]</scope>
    <source>
        <strain evidence="7 8">NSJ-26</strain>
    </source>
</reference>
<dbReference type="RefSeq" id="WP_249322565.1">
    <property type="nucleotide sequence ID" value="NZ_JACRTK010000001.1"/>
</dbReference>
<comment type="subcellular location">
    <subcellularLocation>
        <location evidence="1">Membrane</location>
        <topology evidence="1">Multi-pass membrane protein</topology>
    </subcellularLocation>
</comment>
<keyword evidence="4 5" id="KW-0472">Membrane</keyword>